<dbReference type="Pfam" id="PF00376">
    <property type="entry name" value="MerR"/>
    <property type="match status" value="1"/>
</dbReference>
<dbReference type="EMBL" id="JAOQJZ010000001">
    <property type="protein sequence ID" value="MCU6704405.1"/>
    <property type="molecule type" value="Genomic_DNA"/>
</dbReference>
<dbReference type="GO" id="GO:0003677">
    <property type="term" value="F:DNA binding"/>
    <property type="evidence" value="ECO:0007669"/>
    <property type="project" value="UniProtKB-KW"/>
</dbReference>
<dbReference type="CDD" id="cd03769">
    <property type="entry name" value="SR_IS607_transposase_like"/>
    <property type="match status" value="1"/>
</dbReference>
<dbReference type="InterPro" id="IPR041718">
    <property type="entry name" value="IS607_transposase-like"/>
</dbReference>
<feature type="domain" description="HTH merR-type" evidence="6">
    <location>
        <begin position="3"/>
        <end position="47"/>
    </location>
</feature>
<evidence type="ECO:0000256" key="3">
    <source>
        <dbReference type="ARBA" id="ARBA00023172"/>
    </source>
</evidence>
<dbReference type="Gene3D" id="3.40.50.1390">
    <property type="entry name" value="Resolvase, N-terminal catalytic domain"/>
    <property type="match status" value="1"/>
</dbReference>
<dbReference type="PROSITE" id="PS51736">
    <property type="entry name" value="RECOMBINASES_3"/>
    <property type="match status" value="1"/>
</dbReference>
<evidence type="ECO:0000313" key="8">
    <source>
        <dbReference type="EMBL" id="MCU6704405.1"/>
    </source>
</evidence>
<dbReference type="Proteomes" id="UP001208131">
    <property type="component" value="Unassembled WGS sequence"/>
</dbReference>
<dbReference type="GO" id="GO:0015074">
    <property type="term" value="P:DNA integration"/>
    <property type="evidence" value="ECO:0007669"/>
    <property type="project" value="UniProtKB-KW"/>
</dbReference>
<dbReference type="PROSITE" id="PS00397">
    <property type="entry name" value="RECOMBINASES_1"/>
    <property type="match status" value="1"/>
</dbReference>
<dbReference type="InterPro" id="IPR048046">
    <property type="entry name" value="Transpos_IS607"/>
</dbReference>
<keyword evidence="9" id="KW-1185">Reference proteome</keyword>
<dbReference type="PANTHER" id="PTHR36172">
    <property type="match status" value="1"/>
</dbReference>
<dbReference type="SUPFAM" id="SSF53041">
    <property type="entry name" value="Resolvase-like"/>
    <property type="match status" value="1"/>
</dbReference>
<evidence type="ECO:0000256" key="1">
    <source>
        <dbReference type="ARBA" id="ARBA00022908"/>
    </source>
</evidence>
<evidence type="ECO:0000256" key="4">
    <source>
        <dbReference type="PIRSR" id="PIRSR606118-50"/>
    </source>
</evidence>
<accession>A0AAE3IE94</accession>
<dbReference type="InterPro" id="IPR036162">
    <property type="entry name" value="Resolvase-like_N_sf"/>
</dbReference>
<evidence type="ECO:0000259" key="6">
    <source>
        <dbReference type="PROSITE" id="PS50937"/>
    </source>
</evidence>
<organism evidence="8 9">
    <name type="scientific">Hominimerdicola aceti</name>
    <dbReference type="NCBI Taxonomy" id="2981726"/>
    <lineage>
        <taxon>Bacteria</taxon>
        <taxon>Bacillati</taxon>
        <taxon>Bacillota</taxon>
        <taxon>Clostridia</taxon>
        <taxon>Eubacteriales</taxon>
        <taxon>Oscillospiraceae</taxon>
        <taxon>Hominimerdicola</taxon>
    </lineage>
</organism>
<dbReference type="PANTHER" id="PTHR36172:SF1">
    <property type="entry name" value="RESOLVASE-RELATED"/>
    <property type="match status" value="1"/>
</dbReference>
<dbReference type="InterPro" id="IPR006118">
    <property type="entry name" value="Recombinase_CS"/>
</dbReference>
<dbReference type="AlphaFoldDB" id="A0AAE3IE94"/>
<proteinExistence type="predicted"/>
<keyword evidence="1" id="KW-0229">DNA integration</keyword>
<dbReference type="GO" id="GO:0006355">
    <property type="term" value="P:regulation of DNA-templated transcription"/>
    <property type="evidence" value="ECO:0007669"/>
    <property type="project" value="InterPro"/>
</dbReference>
<keyword evidence="3" id="KW-0233">DNA recombination</keyword>
<dbReference type="InterPro" id="IPR006119">
    <property type="entry name" value="Resolv_N"/>
</dbReference>
<feature type="active site" description="O-(5'-phospho-DNA)-serine intermediate" evidence="4 5">
    <location>
        <position position="66"/>
    </location>
</feature>
<dbReference type="Gene3D" id="1.10.287.2170">
    <property type="match status" value="1"/>
</dbReference>
<protein>
    <submittedName>
        <fullName evidence="8">IS607 family transposase</fullName>
    </submittedName>
</protein>
<sequence length="206" mass="23626">MELLSIGKFAKLVGITPATLRRMQETGELIPEHISKGGTRYYSTEQLKMFKNDTVKQVVIGYCRVSTFSQKDDLNTQINNVKSYMIAKGYQFEIITDIGSGINYKKKGLQTLLKRINNRDVSKIVILYKDRLVGFGYEMIEYICQLNNVEIEIIDNTEYTKEQELTDDLIQIITAFANRLYGQGSKKTKRLIEEVKNNVDNKEGTS</sequence>
<dbReference type="GO" id="GO:0000150">
    <property type="term" value="F:DNA strand exchange activity"/>
    <property type="evidence" value="ECO:0007669"/>
    <property type="project" value="InterPro"/>
</dbReference>
<dbReference type="SMART" id="SM00857">
    <property type="entry name" value="Resolvase"/>
    <property type="match status" value="1"/>
</dbReference>
<dbReference type="SUPFAM" id="SSF46955">
    <property type="entry name" value="Putative DNA-binding domain"/>
    <property type="match status" value="1"/>
</dbReference>
<feature type="domain" description="Resolvase/invertase-type recombinase catalytic" evidence="7">
    <location>
        <begin position="58"/>
        <end position="199"/>
    </location>
</feature>
<reference evidence="8 9" key="1">
    <citation type="journal article" date="2021" name="ISME Commun">
        <title>Automated analysis of genomic sequences facilitates high-throughput and comprehensive description of bacteria.</title>
        <authorList>
            <person name="Hitch T.C.A."/>
        </authorList>
    </citation>
    <scope>NUCLEOTIDE SEQUENCE [LARGE SCALE GENOMIC DNA]</scope>
    <source>
        <strain evidence="8 9">Sanger_31</strain>
    </source>
</reference>
<name>A0AAE3IE94_9FIRM</name>
<evidence type="ECO:0000256" key="2">
    <source>
        <dbReference type="ARBA" id="ARBA00023125"/>
    </source>
</evidence>
<dbReference type="Pfam" id="PF00239">
    <property type="entry name" value="Resolvase"/>
    <property type="match status" value="1"/>
</dbReference>
<dbReference type="NCBIfam" id="NF033518">
    <property type="entry name" value="transpos_IS607"/>
    <property type="match status" value="1"/>
</dbReference>
<keyword evidence="2" id="KW-0238">DNA-binding</keyword>
<evidence type="ECO:0000313" key="9">
    <source>
        <dbReference type="Proteomes" id="UP001208131"/>
    </source>
</evidence>
<dbReference type="InterPro" id="IPR009061">
    <property type="entry name" value="DNA-bd_dom_put_sf"/>
</dbReference>
<dbReference type="InterPro" id="IPR000551">
    <property type="entry name" value="MerR-type_HTH_dom"/>
</dbReference>
<dbReference type="FunFam" id="3.40.50.1390:FF:000002">
    <property type="entry name" value="ORF1 in transposon ISC1904"/>
    <property type="match status" value="1"/>
</dbReference>
<gene>
    <name evidence="8" type="ORF">OCV57_00485</name>
</gene>
<dbReference type="Gene3D" id="1.10.1660.10">
    <property type="match status" value="1"/>
</dbReference>
<dbReference type="InterPro" id="IPR051491">
    <property type="entry name" value="Recombinase/Transposase-rel"/>
</dbReference>
<evidence type="ECO:0000256" key="5">
    <source>
        <dbReference type="PROSITE-ProRule" id="PRU10137"/>
    </source>
</evidence>
<comment type="caution">
    <text evidence="8">The sequence shown here is derived from an EMBL/GenBank/DDBJ whole genome shotgun (WGS) entry which is preliminary data.</text>
</comment>
<dbReference type="RefSeq" id="WP_117939338.1">
    <property type="nucleotide sequence ID" value="NZ_JAOQJZ010000001.1"/>
</dbReference>
<evidence type="ECO:0000259" key="7">
    <source>
        <dbReference type="PROSITE" id="PS51736"/>
    </source>
</evidence>
<dbReference type="PROSITE" id="PS50937">
    <property type="entry name" value="HTH_MERR_2"/>
    <property type="match status" value="1"/>
</dbReference>